<dbReference type="Pfam" id="PF17517">
    <property type="entry name" value="IgGFc_binding"/>
    <property type="match status" value="1"/>
</dbReference>
<evidence type="ECO:0000256" key="1">
    <source>
        <dbReference type="SAM" id="SignalP"/>
    </source>
</evidence>
<dbReference type="EMBL" id="FUWH01000011">
    <property type="protein sequence ID" value="SKA12411.1"/>
    <property type="molecule type" value="Genomic_DNA"/>
</dbReference>
<sequence length="1222" mass="129970">MKKLRSLLALLCSIGALLSYSQDFSNKGKDFWLGYGYHVSMVSSTTGDPLTNGGSQEMVLYFTSDKNAKVTVEVPGVGYSQQYTVTANQVTISAPLPKTTSLDCRISGPGLFNTGIHITSDEPVVAYAHIYNASISGASLLFPTTTLGKEYYSINYTQSSNSPFSNSFFFVVATEDNTTVEITPSAANKNGLAPNAPFLISLNKGQIYSVLGTTNGSAGTDLTGSKIRSVSANGSGGCKKIAVFSGAGKMSIGGNATGSADNLFAQALPAVAWGKKYLTVPTGSQPNNFYRICVSDPTTVVKLNGVVIPASSLINNFYYQFKNSNSAATPVPNLIESDKPIIVAQYCTTQGTEGNPSGTGAGNNGIGGDPEMIYLSPVEQTINQITLYSTSAQQILQSYINVVIKKGGAASFTLDGVSRTADFQPHPQDNNYSYAIFTVSPGSHTLYSDIGFNAIAYGFGNAESYGYNAGTNVQDFSQTAAFQNPYNRVDSAVTCVNTPLRFAVPISFQPTSIKWDFSAAPNISPAASIGPVASPGSDSSKTVNGQTLYYYSTNQVYTFTKANTTSLRDTIKIYTTSATPDGCGSTDQIFTIPVKVYEKPKAAFVYTHAGCVSDAVQFTDQSTASTGNINRWQWDFGDGTVSDQSVAAVAPKTYSAAGSYTIKLQSISDVGCISDQVTNTIAIDAKPAARFTIPASICEQGIITFTDASATPRGTLTKWTWDLDNGNGPFTNTANTATTATYPVYGTRNVSLQVETGTGCKSDPYTLAVTVNPLPQPGFILPQVCLNDGSATFTDTSKIAAGAAQFSYLWKFNDATPAVTPGPLTATSTQKNPAVSYQKADNYKVTLTVTAVNTGCVASISQNFTVNGSTPKADFEFNNNPPYCGTKAVEIKNKSTVDFGNVTRIELYWDYINNPAAKEVITSPQVNAIFSHSYPDLQTAAGVSYRVRMVAFSGGSSCSSVLYKDITVFPQPKAGFSMSATSICSGKQVSFTDASSSSSGTISSWHWELGKNSSSALQNPQKTYTDSGIMNISLYILNSNGCNSDTLIQPLTVYPNPKLTLPNDLLILAGGRVTIVPTTIYGNQLSYKWTPATYLSSDIIATPVATPVNDITYQLTVTAQGGCTATAHVRISVLQAPDVPNAFSPNGDGINDTWKIKYLDSYPGAVVEVYNRYGQIVFRSVGYGKEWDGTYQGNPLPVATYYYIINPGNGRQAMTGSVTIIK</sequence>
<dbReference type="Pfam" id="PF18911">
    <property type="entry name" value="PKD_4"/>
    <property type="match status" value="3"/>
</dbReference>
<protein>
    <submittedName>
        <fullName evidence="3">Gliding motility-associated C-terminal domain-containing protein</fullName>
    </submittedName>
</protein>
<dbReference type="NCBIfam" id="TIGR04131">
    <property type="entry name" value="Bac_Flav_CTERM"/>
    <property type="match status" value="1"/>
</dbReference>
<dbReference type="Gene3D" id="2.60.40.10">
    <property type="entry name" value="Immunoglobulins"/>
    <property type="match status" value="4"/>
</dbReference>
<dbReference type="CDD" id="cd00146">
    <property type="entry name" value="PKD"/>
    <property type="match status" value="1"/>
</dbReference>
<evidence type="ECO:0000259" key="2">
    <source>
        <dbReference type="PROSITE" id="PS50093"/>
    </source>
</evidence>
<feature type="domain" description="PKD" evidence="2">
    <location>
        <begin position="801"/>
        <end position="850"/>
    </location>
</feature>
<proteinExistence type="predicted"/>
<dbReference type="OrthoDB" id="7794186at2"/>
<dbReference type="PROSITE" id="PS50093">
    <property type="entry name" value="PKD"/>
    <property type="match status" value="4"/>
</dbReference>
<dbReference type="InterPro" id="IPR000601">
    <property type="entry name" value="PKD_dom"/>
</dbReference>
<dbReference type="PANTHER" id="PTHR46534">
    <property type="entry name" value="IGGFC_BINDING DOMAIN-CONTAINING PROTEIN"/>
    <property type="match status" value="1"/>
</dbReference>
<dbReference type="InterPro" id="IPR013783">
    <property type="entry name" value="Ig-like_fold"/>
</dbReference>
<dbReference type="InterPro" id="IPR035234">
    <property type="entry name" value="IgGFc-bd_N"/>
</dbReference>
<keyword evidence="1" id="KW-0732">Signal</keyword>
<keyword evidence="4" id="KW-1185">Reference proteome</keyword>
<evidence type="ECO:0000313" key="3">
    <source>
        <dbReference type="EMBL" id="SKA12411.1"/>
    </source>
</evidence>
<organism evidence="3 4">
    <name type="scientific">Sediminibacterium ginsengisoli</name>
    <dbReference type="NCBI Taxonomy" id="413434"/>
    <lineage>
        <taxon>Bacteria</taxon>
        <taxon>Pseudomonadati</taxon>
        <taxon>Bacteroidota</taxon>
        <taxon>Chitinophagia</taxon>
        <taxon>Chitinophagales</taxon>
        <taxon>Chitinophagaceae</taxon>
        <taxon>Sediminibacterium</taxon>
    </lineage>
</organism>
<feature type="domain" description="PKD" evidence="2">
    <location>
        <begin position="686"/>
        <end position="771"/>
    </location>
</feature>
<dbReference type="RefSeq" id="WP_078832423.1">
    <property type="nucleotide sequence ID" value="NZ_FUWH01000011.1"/>
</dbReference>
<dbReference type="SMART" id="SM00089">
    <property type="entry name" value="PKD"/>
    <property type="match status" value="4"/>
</dbReference>
<feature type="domain" description="PKD" evidence="2">
    <location>
        <begin position="599"/>
        <end position="688"/>
    </location>
</feature>
<dbReference type="Pfam" id="PF13585">
    <property type="entry name" value="CHU_C"/>
    <property type="match status" value="1"/>
</dbReference>
<feature type="signal peptide" evidence="1">
    <location>
        <begin position="1"/>
        <end position="21"/>
    </location>
</feature>
<gene>
    <name evidence="3" type="ORF">SAMN04488132_11135</name>
</gene>
<dbReference type="PANTHER" id="PTHR46534:SF1">
    <property type="entry name" value="IGGFC-BINDING PROTEIN N-TERMINAL DOMAIN-CONTAINING PROTEIN"/>
    <property type="match status" value="1"/>
</dbReference>
<dbReference type="InterPro" id="IPR022409">
    <property type="entry name" value="PKD/Chitinase_dom"/>
</dbReference>
<feature type="domain" description="PKD" evidence="2">
    <location>
        <begin position="972"/>
        <end position="1041"/>
    </location>
</feature>
<name>A0A1T4R9W1_9BACT</name>
<accession>A0A1T4R9W1</accession>
<dbReference type="InterPro" id="IPR026341">
    <property type="entry name" value="T9SS_type_B"/>
</dbReference>
<dbReference type="AlphaFoldDB" id="A0A1T4R9W1"/>
<feature type="chain" id="PRO_5012391341" evidence="1">
    <location>
        <begin position="22"/>
        <end position="1222"/>
    </location>
</feature>
<reference evidence="3 4" key="1">
    <citation type="submission" date="2017-02" db="EMBL/GenBank/DDBJ databases">
        <authorList>
            <person name="Peterson S.W."/>
        </authorList>
    </citation>
    <scope>NUCLEOTIDE SEQUENCE [LARGE SCALE GENOMIC DNA]</scope>
    <source>
        <strain evidence="3 4">DSM 22335</strain>
    </source>
</reference>
<dbReference type="Proteomes" id="UP000190888">
    <property type="component" value="Unassembled WGS sequence"/>
</dbReference>
<evidence type="ECO:0000313" key="4">
    <source>
        <dbReference type="Proteomes" id="UP000190888"/>
    </source>
</evidence>
<dbReference type="SUPFAM" id="SSF49299">
    <property type="entry name" value="PKD domain"/>
    <property type="match status" value="3"/>
</dbReference>
<dbReference type="STRING" id="413434.SAMN04488132_11135"/>
<dbReference type="InterPro" id="IPR035986">
    <property type="entry name" value="PKD_dom_sf"/>
</dbReference>